<evidence type="ECO:0000313" key="10">
    <source>
        <dbReference type="Proteomes" id="UP000023152"/>
    </source>
</evidence>
<comment type="subcellular location">
    <subcellularLocation>
        <location evidence="1">Membrane</location>
    </subcellularLocation>
</comment>
<evidence type="ECO:0000256" key="4">
    <source>
        <dbReference type="ARBA" id="ARBA00023136"/>
    </source>
</evidence>
<protein>
    <submittedName>
        <fullName evidence="9">Germination protein</fullName>
    </submittedName>
</protein>
<name>X6P1K7_RETFI</name>
<organism evidence="9 10">
    <name type="scientific">Reticulomyxa filosa</name>
    <dbReference type="NCBI Taxonomy" id="46433"/>
    <lineage>
        <taxon>Eukaryota</taxon>
        <taxon>Sar</taxon>
        <taxon>Rhizaria</taxon>
        <taxon>Retaria</taxon>
        <taxon>Foraminifera</taxon>
        <taxon>Monothalamids</taxon>
        <taxon>Reticulomyxidae</taxon>
        <taxon>Reticulomyxa</taxon>
    </lineage>
</organism>
<evidence type="ECO:0000256" key="5">
    <source>
        <dbReference type="ARBA" id="ARBA00023157"/>
    </source>
</evidence>
<feature type="domain" description="GAIN-B" evidence="8">
    <location>
        <begin position="2336"/>
        <end position="2521"/>
    </location>
</feature>
<evidence type="ECO:0000256" key="3">
    <source>
        <dbReference type="ARBA" id="ARBA00022989"/>
    </source>
</evidence>
<keyword evidence="3 7" id="KW-1133">Transmembrane helix</keyword>
<feature type="region of interest" description="Disordered" evidence="6">
    <location>
        <begin position="743"/>
        <end position="768"/>
    </location>
</feature>
<dbReference type="InterPro" id="IPR000203">
    <property type="entry name" value="GPS"/>
</dbReference>
<dbReference type="PROSITE" id="PS50221">
    <property type="entry name" value="GAIN_B"/>
    <property type="match status" value="1"/>
</dbReference>
<feature type="transmembrane region" description="Helical" evidence="7">
    <location>
        <begin position="2669"/>
        <end position="2689"/>
    </location>
</feature>
<evidence type="ECO:0000259" key="8">
    <source>
        <dbReference type="PROSITE" id="PS50221"/>
    </source>
</evidence>
<dbReference type="InterPro" id="IPR057244">
    <property type="entry name" value="GAIN_B"/>
</dbReference>
<dbReference type="SMART" id="SM00303">
    <property type="entry name" value="GPS"/>
    <property type="match status" value="1"/>
</dbReference>
<evidence type="ECO:0000256" key="6">
    <source>
        <dbReference type="SAM" id="MobiDB-lite"/>
    </source>
</evidence>
<comment type="caution">
    <text evidence="9">The sequence shown here is derived from an EMBL/GenBank/DDBJ whole genome shotgun (WGS) entry which is preliminary data.</text>
</comment>
<dbReference type="Proteomes" id="UP000023152">
    <property type="component" value="Unassembled WGS sequence"/>
</dbReference>
<reference evidence="9 10" key="1">
    <citation type="journal article" date="2013" name="Curr. Biol.">
        <title>The Genome of the Foraminiferan Reticulomyxa filosa.</title>
        <authorList>
            <person name="Glockner G."/>
            <person name="Hulsmann N."/>
            <person name="Schleicher M."/>
            <person name="Noegel A.A."/>
            <person name="Eichinger L."/>
            <person name="Gallinger C."/>
            <person name="Pawlowski J."/>
            <person name="Sierra R."/>
            <person name="Euteneuer U."/>
            <person name="Pillet L."/>
            <person name="Moustafa A."/>
            <person name="Platzer M."/>
            <person name="Groth M."/>
            <person name="Szafranski K."/>
            <person name="Schliwa M."/>
        </authorList>
    </citation>
    <scope>NUCLEOTIDE SEQUENCE [LARGE SCALE GENOMIC DNA]</scope>
</reference>
<evidence type="ECO:0000313" key="9">
    <source>
        <dbReference type="EMBL" id="ETO31944.1"/>
    </source>
</evidence>
<feature type="compositionally biased region" description="Low complexity" evidence="6">
    <location>
        <begin position="1815"/>
        <end position="1840"/>
    </location>
</feature>
<evidence type="ECO:0000256" key="2">
    <source>
        <dbReference type="ARBA" id="ARBA00022692"/>
    </source>
</evidence>
<feature type="compositionally biased region" description="Low complexity" evidence="6">
    <location>
        <begin position="743"/>
        <end position="761"/>
    </location>
</feature>
<keyword evidence="4 7" id="KW-0472">Membrane</keyword>
<dbReference type="Pfam" id="PF01825">
    <property type="entry name" value="GPS"/>
    <property type="match status" value="1"/>
</dbReference>
<feature type="non-terminal residue" evidence="9">
    <location>
        <position position="2710"/>
    </location>
</feature>
<gene>
    <name evidence="9" type="ORF">RFI_05176</name>
</gene>
<evidence type="ECO:0000256" key="1">
    <source>
        <dbReference type="ARBA" id="ARBA00004370"/>
    </source>
</evidence>
<proteinExistence type="predicted"/>
<dbReference type="OMA" id="LLDEFIC"/>
<keyword evidence="2 7" id="KW-0812">Transmembrane</keyword>
<feature type="transmembrane region" description="Helical" evidence="7">
    <location>
        <begin position="2543"/>
        <end position="2562"/>
    </location>
</feature>
<accession>X6P1K7</accession>
<feature type="transmembrane region" description="Helical" evidence="7">
    <location>
        <begin position="2638"/>
        <end position="2657"/>
    </location>
</feature>
<sequence>MKSIAEENLKQKHQAKKKKKSNIIKLDRQKTIVFFVWYGEEEGPVQSKRVGRRLTGVGGGIVRYCNGYCDCSGDYTYCSTFVFFIFIYLFLNCLKMKYSSSLDIEILDIRLSGVRSGANVEIIGYNTDFNSTVYQNSLRRLEQGKSLKMTVAVEDSQGFMGGSIIAGHLADVSVMCNASYACALTRFSTANAWLFHLDCNPDLANFESESYTCLDSVVYCPVSAYLEDDPYMCTIDCLDQFSCREMKVFHVGGTNAMSLSCDAVEDTCSNLNVRCGLGFENSCIFDSDDWYSCPSCTELQIEKPNVTNPNYFIADYSNKFLGREIVCDRRWGGDSCVIVSGTAVYYDKSTPDARESSIQVNLPKALWMYGHSKNSFRHANISLTSSMTKEAHLFSYMKNSVFEKIKMTAPSELLELHCNTPYSCQQTEILTNQTQNQYETMININCGSSFACYNSMWDFTWGKHAEIVCSAFDGSCASTMLKAPRANDTDIMNGLSTVNLTCFDDSTLQNEACHKMVLYAVRGLSEMKINCWAPQWGSQSSAPSTDAFACNRTVIFCSPITYGYDCNSICYNYTRNLYLEYAPTIVPTRSPSMSPVQPPTFAPSCSYYGCVINCTSEFKCINSTLSCQSPYCILLCHGYEACAYAQITVEWQTLQLDVISETDYAARYLKIVGYDHNFYNSYSLMDRVNYNQPLAINVKASGWNAFADGTIYATHGISVKTDCTTENSCVGMRIYAAEAEQPNPTAAPTFAPTASPTPQTTGSARRSRSLQVTVQSSADNACMDMIVYCPVITIDSNNRSNCEIDCSSGSYSCYNSRIYSNAGFNGMRLHCDPWLSQCDSSTIFCSETFETSCDLDNYGNRYACQNGDCWSSYNYSIPPALTKANYFVSEFSRKYNSKYIICNGAYNGYTDDCLLVGGLGFLHYGEGIGEDFALSYIYSNSAHKISLIAFGDFLFGGVTLDASSSQYAFLYSPFPQQVANRRLLTARSSSYQFESIYLFAPQTGLTMNCNSQGSCRYSYIISSDSHNNLTALIYCNNVDSCRYSAWYLDQAKSVDITCNDEASCAQSTIYAPTSNHTWMSRPLLSVYCNVLYSYPQSCDSMNFYAIRGTNDLNLSCNNISNSYFSCEYSTIHCSPKYELYCNVEAGRSGYLCNNPSDVCTNYSYTNWLNHAPTTAPTPNPTVHPSMFPTKTPTMSPTPFHYTCEDDTYCEFPMCRGDYSCYRAILECASPTCFLNCTGYYSCGSVSLTVKNESVSVLEVVLNGDYSGASMNISGYKVDEYTNTIELAERVLTMKPLRIEVTAESYAAFQSGQIIATHGTDVVVHCNNLYSCLSSSMLVSDANSLVMNCAGNPKRGGSSFQCEGIKLFCPTRASLLNDTSRCNIDCSGYNSCDYSLMFTLSGEKGMNLTCGYNSGCTSTELVCGDFYQYECSNNQEGYFSCSECQNLQPTSGTNAVAYFNNFEVYSSPDMDPLDYFIADVEHKFKDKTIQCLGTKQSSECRVVSGLEYYYGGSSAVAMHSHVEAALNGFTSILSVVGFMPYNYYGATINATLANSLAFYSMERGYYCEGPFNHAQVWTAQHDLSLLCGGTFSCFNVTFSNPNPLTHPAEVTILCGDSYACSNVSLDLRYGKHVNLSCFGSNSCSGFELFAPTLNISDPSLSKNWTTAISCFNSGSRYEEPSCGNMSIYAVRGSEDLQLDCWQPVRYARKLMIVPQPTMSPFSYAFTPTSAPSSYTFSPPTYSPTQLSETYQCQGTRMYCDPSYEFSCLLEPNEHNFYGYTCNSICFNFTYEKYQQYAPTSAPTFSPTALPTSMTATPTQYPTSQKPTQKPTPTPVTTTTQGSTNVNINLNIPLLNKDGTLNNNLRFQAIATIDFSSSSANYSSITSQTIKSIWTLIDHTSGTTFNLTTNYTTLSKKFDFYTLDICNLGSQLLQPGHSYTLNVDSKVSYRDTSGQSLSYSGSKPISFQTNNPPINSTKSNSTCSISPSKGDALSTIFTMYCKDGWSDDSSNALNFNFEVNGIFVAPYFTFNTSSTHNQFIRSNGGLYYDNITHEIAYSSSLSTGVTEVVAVIVDTYGKAKCIHIPVQVNEGQAFTGVTPSSFFNFSTPQSSPIGALLFGSSPVAVDLNNKTAIQKFLYQELYPNGTLSQVKALEIINNLSKAASAYNTYTSSLTSVSISDVPMVVNFSYSIADYALVVVQALNPQDLNGVAEALNVLSSATNGIGTVCGHLGSSNNSAALASASQIASSPNRVATGNQILNVTNQLISTASNSLTSSSDSVSLDKGTAENGLNTIGNVMNNFACGNVKQTNGSGSGSAILGAAQQLGQLAALDSIPGEQITITSPIINVTVSRVTTEDDNGDLNPYPSTQCSETVSLPNSAFSAYRNSSSNVDCSVVSSQINPYNPGKEREDNFTGVVVNVNVSVPLTTVAENGGDIQVDAYSADNFPVVCNPAIIQIQNREWADYSNTSVSYPSCVFYNTTSGQWDGYGCYVWKRNTSDNGVVCVCNHTTTFSLKHTTFTPKINYVKFNSFQVINAHNLAKYPAGWILVLVAFTVFAIMLYVAPDVNDKPLVSHTRGVWKHFRDANWYDFRVGLETKILRGSDHILWKILKLWYIAIRCDHMVIGLFFRYKGTGYRRQARLAGFLAKLFTLTAANGLFYGNPTDPWGNDWIISFYASLIQMPLILVKFCFKRYQNIERTDKEDVDVQLQAT</sequence>
<dbReference type="GO" id="GO:0016020">
    <property type="term" value="C:membrane"/>
    <property type="evidence" value="ECO:0007669"/>
    <property type="project" value="UniProtKB-SubCell"/>
</dbReference>
<keyword evidence="5" id="KW-1015">Disulfide bond</keyword>
<dbReference type="EMBL" id="ASPP01004589">
    <property type="protein sequence ID" value="ETO31944.1"/>
    <property type="molecule type" value="Genomic_DNA"/>
</dbReference>
<evidence type="ECO:0000256" key="7">
    <source>
        <dbReference type="SAM" id="Phobius"/>
    </source>
</evidence>
<keyword evidence="10" id="KW-1185">Reference proteome</keyword>
<feature type="region of interest" description="Disordered" evidence="6">
    <location>
        <begin position="1806"/>
        <end position="1840"/>
    </location>
</feature>